<dbReference type="PANTHER" id="PTHR43649">
    <property type="entry name" value="ARABINOSE-BINDING PROTEIN-RELATED"/>
    <property type="match status" value="1"/>
</dbReference>
<dbReference type="PROSITE" id="PS51257">
    <property type="entry name" value="PROKAR_LIPOPROTEIN"/>
    <property type="match status" value="1"/>
</dbReference>
<dbReference type="EMBL" id="CZAY01000011">
    <property type="protein sequence ID" value="CUP65304.1"/>
    <property type="molecule type" value="Genomic_DNA"/>
</dbReference>
<dbReference type="SUPFAM" id="SSF53850">
    <property type="entry name" value="Periplasmic binding protein-like II"/>
    <property type="match status" value="1"/>
</dbReference>
<protein>
    <submittedName>
        <fullName evidence="1">Maltose-binding periplasmic proteins/domains</fullName>
    </submittedName>
</protein>
<gene>
    <name evidence="1" type="ORF">ERS852526_01639</name>
</gene>
<evidence type="ECO:0000313" key="1">
    <source>
        <dbReference type="EMBL" id="CUP65304.1"/>
    </source>
</evidence>
<dbReference type="InterPro" id="IPR050490">
    <property type="entry name" value="Bact_solute-bd_prot1"/>
</dbReference>
<dbReference type="InterPro" id="IPR006059">
    <property type="entry name" value="SBP"/>
</dbReference>
<organism evidence="1 2">
    <name type="scientific">Dorea longicatena</name>
    <dbReference type="NCBI Taxonomy" id="88431"/>
    <lineage>
        <taxon>Bacteria</taxon>
        <taxon>Bacillati</taxon>
        <taxon>Bacillota</taxon>
        <taxon>Clostridia</taxon>
        <taxon>Lachnospirales</taxon>
        <taxon>Lachnospiraceae</taxon>
        <taxon>Dorea</taxon>
    </lineage>
</organism>
<dbReference type="RefSeq" id="WP_242859237.1">
    <property type="nucleotide sequence ID" value="NZ_CZAY01000011.1"/>
</dbReference>
<dbReference type="GeneID" id="96228934"/>
<sequence length="454" mass="51492">MRYIMRKICLFPVMIAVIVFTGCGQKKNEDPVTVTLWHVYGGQTESPLNDLIDEFNETIGKEKNIRVQVGSVTNTNTIHENVLASAFGDPGASKLPDMFVSYPKTVLAMPDDTELVDYYDYFTEEELNEFIPAFLEEGVIHERLSILPVAKSTEVMFINKTAFDRFAKETGAKMEDLKTWEGLFAMAEQYAAWTDNQTPDIPGDGKNFFVHDYHFNYFQVGVESLGENFFKGENLAFGPEFQTVWEPYAKAALSGGVWLRGGYATEPLRTGDSIVSVASSASVLYYSDEVTYADNTSEKVEIVSMPCPVFARGETMVMQRGAGICTVKSTPEKEKACITFLKWLTEAQKNVEFVTSLGYMPVKQEAFDVYLPEAIEKLSDPMYVSLYQAFLKTQENYTFYTAPKLDSYLDLETKFEELIRQTLSVKRLEWQEHPENMDKLVSETLEDFKAAYTQ</sequence>
<dbReference type="Pfam" id="PF13416">
    <property type="entry name" value="SBP_bac_8"/>
    <property type="match status" value="1"/>
</dbReference>
<accession>A0A174PVH4</accession>
<dbReference type="AlphaFoldDB" id="A0A174PVH4"/>
<reference evidence="1 2" key="1">
    <citation type="submission" date="2015-09" db="EMBL/GenBank/DDBJ databases">
        <authorList>
            <consortium name="Pathogen Informatics"/>
        </authorList>
    </citation>
    <scope>NUCLEOTIDE SEQUENCE [LARGE SCALE GENOMIC DNA]</scope>
    <source>
        <strain evidence="1 2">2789STDY5834914</strain>
    </source>
</reference>
<dbReference type="Proteomes" id="UP000095485">
    <property type="component" value="Unassembled WGS sequence"/>
</dbReference>
<proteinExistence type="predicted"/>
<evidence type="ECO:0000313" key="2">
    <source>
        <dbReference type="Proteomes" id="UP000095485"/>
    </source>
</evidence>
<name>A0A174PVH4_9FIRM</name>
<dbReference type="Gene3D" id="3.40.190.10">
    <property type="entry name" value="Periplasmic binding protein-like II"/>
    <property type="match status" value="1"/>
</dbReference>